<dbReference type="InterPro" id="IPR050663">
    <property type="entry name" value="Ankyrin-SOCS_Box"/>
</dbReference>
<name>A0A4Z0Y8B9_9PEZI</name>
<feature type="repeat" description="ANK" evidence="3">
    <location>
        <begin position="1046"/>
        <end position="1078"/>
    </location>
</feature>
<dbReference type="SUPFAM" id="SSF48403">
    <property type="entry name" value="Ankyrin repeat"/>
    <property type="match status" value="2"/>
</dbReference>
<protein>
    <recommendedName>
        <fullName evidence="5">Nephrocystin 3-like N-terminal domain-containing protein</fullName>
    </recommendedName>
</protein>
<keyword evidence="1" id="KW-0677">Repeat</keyword>
<dbReference type="InterPro" id="IPR036770">
    <property type="entry name" value="Ankyrin_rpt-contain_sf"/>
</dbReference>
<reference evidence="6 7" key="1">
    <citation type="submission" date="2019-03" db="EMBL/GenBank/DDBJ databases">
        <title>Draft genome sequence of Xylaria hypoxylon DSM 108379, a ubiquitous saprotrophic-parasitic fungi on hardwood.</title>
        <authorList>
            <person name="Buettner E."/>
            <person name="Leonhardt S."/>
            <person name="Gebauer A.M."/>
            <person name="Liers C."/>
            <person name="Hofrichter M."/>
            <person name="Kellner H."/>
        </authorList>
    </citation>
    <scope>NUCLEOTIDE SEQUENCE [LARGE SCALE GENOMIC DNA]</scope>
    <source>
        <strain evidence="6 7">DSM 108379</strain>
    </source>
</reference>
<feature type="repeat" description="ANK" evidence="3">
    <location>
        <begin position="779"/>
        <end position="811"/>
    </location>
</feature>
<dbReference type="PRINTS" id="PR01415">
    <property type="entry name" value="ANKYRIN"/>
</dbReference>
<evidence type="ECO:0000256" key="4">
    <source>
        <dbReference type="SAM" id="MobiDB-lite"/>
    </source>
</evidence>
<dbReference type="Pfam" id="PF24883">
    <property type="entry name" value="NPHP3_N"/>
    <property type="match status" value="1"/>
</dbReference>
<organism evidence="6 7">
    <name type="scientific">Xylaria hypoxylon</name>
    <dbReference type="NCBI Taxonomy" id="37992"/>
    <lineage>
        <taxon>Eukaryota</taxon>
        <taxon>Fungi</taxon>
        <taxon>Dikarya</taxon>
        <taxon>Ascomycota</taxon>
        <taxon>Pezizomycotina</taxon>
        <taxon>Sordariomycetes</taxon>
        <taxon>Xylariomycetidae</taxon>
        <taxon>Xylariales</taxon>
        <taxon>Xylariaceae</taxon>
        <taxon>Xylaria</taxon>
    </lineage>
</organism>
<keyword evidence="2 3" id="KW-0040">ANK repeat</keyword>
<dbReference type="SUPFAM" id="SSF52540">
    <property type="entry name" value="P-loop containing nucleoside triphosphate hydrolases"/>
    <property type="match status" value="1"/>
</dbReference>
<dbReference type="Proteomes" id="UP000297716">
    <property type="component" value="Unassembled WGS sequence"/>
</dbReference>
<dbReference type="Pfam" id="PF00023">
    <property type="entry name" value="Ank"/>
    <property type="match status" value="1"/>
</dbReference>
<keyword evidence="7" id="KW-1185">Reference proteome</keyword>
<feature type="repeat" description="ANK" evidence="3">
    <location>
        <begin position="745"/>
        <end position="777"/>
    </location>
</feature>
<feature type="compositionally biased region" description="Polar residues" evidence="4">
    <location>
        <begin position="17"/>
        <end position="41"/>
    </location>
</feature>
<dbReference type="PANTHER" id="PTHR24193:SF121">
    <property type="entry name" value="ADA2A-CONTAINING COMPLEX COMPONENT 3, ISOFORM D"/>
    <property type="match status" value="1"/>
</dbReference>
<dbReference type="PROSITE" id="PS50297">
    <property type="entry name" value="ANK_REP_REGION"/>
    <property type="match status" value="12"/>
</dbReference>
<dbReference type="Pfam" id="PF13637">
    <property type="entry name" value="Ank_4"/>
    <property type="match status" value="1"/>
</dbReference>
<dbReference type="InterPro" id="IPR027417">
    <property type="entry name" value="P-loop_NTPase"/>
</dbReference>
<feature type="repeat" description="ANK" evidence="3">
    <location>
        <begin position="813"/>
        <end position="845"/>
    </location>
</feature>
<dbReference type="PANTHER" id="PTHR24193">
    <property type="entry name" value="ANKYRIN REPEAT PROTEIN"/>
    <property type="match status" value="1"/>
</dbReference>
<evidence type="ECO:0000256" key="3">
    <source>
        <dbReference type="PROSITE-ProRule" id="PRU00023"/>
    </source>
</evidence>
<sequence length="1095" mass="121998">MEPPAKRPRLARDTCGDASQLTEASKSYRDSGQPSNSFQGYGVQNTGSFTAGKDFIINIDKQSNTSTGVDKYRVLLDSLRFEQMDAREWSVKKAHAQTCAWFLKTPTYLNWTHENALHNDHNFLWIKGKPGAGKSTLMKFLLGRLRNQIRRAKSQEVLLSFFFNARGHDLEKTTAGLYRSLLLQLLEARTDLQYVLDNVRIGHRWTTESLKTVFEEAVQGLGDASLICLIDALDECQEAQIREMVSFLSGPDILQNRVRICFASRHYPHVTVKTAVDIVLEEQGGHSEDIASYLNSALIIKDSPIAALIRCEVQEKASGVFMWVVLVVDILNREHDAGRKHTLRTRIQQLPKDLHELFRNILTRDDNNMDGLLLCLQWVLLAQQPLTPKQLYFAIISGLEPDNLACCHSDDVSEDNIKRYILNNSKGLAESTKSKIPTVQFIHESVRDFLLKEDGLGRLNFSTNAIGQSHNTLKQCCLTYMNMEVMTNLEESTHDVITREFPFLEYANQGILYHAEQAQTHDVSQEDFLTTFPHSEWVKHHNILEKNNVRRYTSEVSLLYILAETDMSALIRAHSKRQSCFKVESERYGLPILAASATKSTAAIHTMLELEAEQLSESSRLNLHNLMPPDLDIRCTSSRNFKFKEESNLLCQLIEHGNEKVSLFFLATEQYDINAKCPQEKTILMLAAEKGFVVLVKVLLQMGADTLAADSFGRTPLHFASSGGHAEIAELLINGGANIATADRGGIKPLDSAATYGRTEVARLLLDRGADILAITSSEGYTPLHIAASYDSIEIAKLLIDCRADILAITSSEGYTPLHIAAHYGRTEIIKLLIDCGADVRATTSEGCTPLHIAAHYGRTEVARLLLDRGADILATTSEGYTPLHTAANHGSIEIIKLLIDCGADVRATTSEGYTPLHIAAHYGRTEVASLLLDRGADILATTSEGYTPLHIVASYDIIEISKLLIDCRANTILAITSEGYTPLRIAANNGRIKIGKLLIYYYSPDVRATTSKRYTPLHYDANYGSIEIAKLLIDRGADILATNSKGDTPLHLASKSKNFEVAELLVSRGAHHPIADKYRCIPIFRESVMPQQYN</sequence>
<evidence type="ECO:0000259" key="5">
    <source>
        <dbReference type="Pfam" id="PF24883"/>
    </source>
</evidence>
<accession>A0A4Z0Y8B9</accession>
<feature type="repeat" description="ANK" evidence="3">
    <location>
        <begin position="679"/>
        <end position="711"/>
    </location>
</feature>
<dbReference type="GO" id="GO:0005634">
    <property type="term" value="C:nucleus"/>
    <property type="evidence" value="ECO:0007669"/>
    <property type="project" value="TreeGrafter"/>
</dbReference>
<feature type="domain" description="Nephrocystin 3-like N-terminal" evidence="5">
    <location>
        <begin position="97"/>
        <end position="265"/>
    </location>
</feature>
<dbReference type="GO" id="GO:0000976">
    <property type="term" value="F:transcription cis-regulatory region binding"/>
    <property type="evidence" value="ECO:0007669"/>
    <property type="project" value="TreeGrafter"/>
</dbReference>
<dbReference type="Pfam" id="PF12796">
    <property type="entry name" value="Ank_2"/>
    <property type="match status" value="4"/>
</dbReference>
<evidence type="ECO:0000256" key="1">
    <source>
        <dbReference type="ARBA" id="ARBA00022737"/>
    </source>
</evidence>
<evidence type="ECO:0000313" key="7">
    <source>
        <dbReference type="Proteomes" id="UP000297716"/>
    </source>
</evidence>
<feature type="repeat" description="ANK" evidence="3">
    <location>
        <begin position="712"/>
        <end position="744"/>
    </location>
</feature>
<dbReference type="EMBL" id="SKBN01000307">
    <property type="protein sequence ID" value="TGJ79197.1"/>
    <property type="molecule type" value="Genomic_DNA"/>
</dbReference>
<dbReference type="AlphaFoldDB" id="A0A4Z0Y8B9"/>
<dbReference type="InterPro" id="IPR002110">
    <property type="entry name" value="Ankyrin_rpt"/>
</dbReference>
<dbReference type="STRING" id="37992.A0A4Z0Y8B9"/>
<feature type="region of interest" description="Disordered" evidence="4">
    <location>
        <begin position="1"/>
        <end position="41"/>
    </location>
</feature>
<gene>
    <name evidence="6" type="ORF">E0Z10_g9568</name>
</gene>
<dbReference type="Gene3D" id="3.40.50.300">
    <property type="entry name" value="P-loop containing nucleotide triphosphate hydrolases"/>
    <property type="match status" value="1"/>
</dbReference>
<dbReference type="SMART" id="SM00248">
    <property type="entry name" value="ANK"/>
    <property type="match status" value="13"/>
</dbReference>
<feature type="repeat" description="ANK" evidence="3">
    <location>
        <begin position="1013"/>
        <end position="1045"/>
    </location>
</feature>
<dbReference type="GO" id="GO:0045944">
    <property type="term" value="P:positive regulation of transcription by RNA polymerase II"/>
    <property type="evidence" value="ECO:0007669"/>
    <property type="project" value="TreeGrafter"/>
</dbReference>
<dbReference type="Gene3D" id="1.25.40.20">
    <property type="entry name" value="Ankyrin repeat-containing domain"/>
    <property type="match status" value="2"/>
</dbReference>
<dbReference type="PROSITE" id="PS50088">
    <property type="entry name" value="ANK_REPEAT"/>
    <property type="match status" value="12"/>
</dbReference>
<dbReference type="OrthoDB" id="194358at2759"/>
<evidence type="ECO:0000256" key="2">
    <source>
        <dbReference type="ARBA" id="ARBA00023043"/>
    </source>
</evidence>
<evidence type="ECO:0000313" key="6">
    <source>
        <dbReference type="EMBL" id="TGJ79197.1"/>
    </source>
</evidence>
<feature type="repeat" description="ANK" evidence="3">
    <location>
        <begin position="879"/>
        <end position="911"/>
    </location>
</feature>
<dbReference type="InterPro" id="IPR056884">
    <property type="entry name" value="NPHP3-like_N"/>
</dbReference>
<feature type="repeat" description="ANK" evidence="3">
    <location>
        <begin position="912"/>
        <end position="944"/>
    </location>
</feature>
<comment type="caution">
    <text evidence="6">The sequence shown here is derived from an EMBL/GenBank/DDBJ whole genome shotgun (WGS) entry which is preliminary data.</text>
</comment>
<feature type="repeat" description="ANK" evidence="3">
    <location>
        <begin position="846"/>
        <end position="878"/>
    </location>
</feature>
<feature type="repeat" description="ANK" evidence="3">
    <location>
        <begin position="979"/>
        <end position="1000"/>
    </location>
</feature>
<feature type="repeat" description="ANK" evidence="3">
    <location>
        <begin position="945"/>
        <end position="971"/>
    </location>
</feature>
<proteinExistence type="predicted"/>